<dbReference type="EMBL" id="CAKOFQ010007210">
    <property type="protein sequence ID" value="CAH1994983.1"/>
    <property type="molecule type" value="Genomic_DNA"/>
</dbReference>
<dbReference type="GO" id="GO:0005634">
    <property type="term" value="C:nucleus"/>
    <property type="evidence" value="ECO:0007669"/>
    <property type="project" value="TreeGrafter"/>
</dbReference>
<sequence length="249" mass="28624">MSVDSKKHHKQCIRTCFSYFSKIVFTRFICQAFFLVGELNSTTYWRYPFGSICNPKQLVEYIVMDIEPIMEKDKKIAPGKGAVSNRHVLADVWVVRASELGINDNPIHTRTHLGHILKPGDSVMGYNIGDSNVNDANFEKLDRNMIPDILLVKKYYGDRVSRKKQRIWKLKRLAEGDAAFDCDANDFHEFLDDLEEDPALRQNVNIFKDATKQISVDNDDKCDETLPRVTLAEMLDDLVIDDVEMEEAD</sequence>
<dbReference type="PANTHER" id="PTHR12746">
    <property type="entry name" value="NONSENSE-MEDIATED MRNA DECAY PROTEIN 3"/>
    <property type="match status" value="1"/>
</dbReference>
<dbReference type="InterPro" id="IPR039768">
    <property type="entry name" value="Nmd3"/>
</dbReference>
<reference evidence="2" key="1">
    <citation type="submission" date="2022-03" db="EMBL/GenBank/DDBJ databases">
        <authorList>
            <person name="Sayadi A."/>
        </authorList>
    </citation>
    <scope>NUCLEOTIDE SEQUENCE</scope>
</reference>
<gene>
    <name evidence="2" type="ORF">ACAOBT_LOCUS22322</name>
</gene>
<dbReference type="OrthoDB" id="203821at2759"/>
<dbReference type="PANTHER" id="PTHR12746:SF2">
    <property type="entry name" value="60S RIBOSOMAL EXPORT PROTEIN NMD3"/>
    <property type="match status" value="1"/>
</dbReference>
<comment type="caution">
    <text evidence="2">The sequence shown here is derived from an EMBL/GenBank/DDBJ whole genome shotgun (WGS) entry which is preliminary data.</text>
</comment>
<feature type="domain" description="60S ribosomal export protein NMD3 OB-fold" evidence="1">
    <location>
        <begin position="58"/>
        <end position="154"/>
    </location>
</feature>
<evidence type="ECO:0000313" key="3">
    <source>
        <dbReference type="Proteomes" id="UP001152888"/>
    </source>
</evidence>
<accession>A0A9P0LLS9</accession>
<dbReference type="GO" id="GO:0043023">
    <property type="term" value="F:ribosomal large subunit binding"/>
    <property type="evidence" value="ECO:0007669"/>
    <property type="project" value="InterPro"/>
</dbReference>
<proteinExistence type="predicted"/>
<name>A0A9P0LLS9_ACAOB</name>
<evidence type="ECO:0000313" key="2">
    <source>
        <dbReference type="EMBL" id="CAH1994983.1"/>
    </source>
</evidence>
<dbReference type="InterPro" id="IPR048898">
    <property type="entry name" value="OB_NMD3"/>
</dbReference>
<dbReference type="Proteomes" id="UP001152888">
    <property type="component" value="Unassembled WGS sequence"/>
</dbReference>
<protein>
    <recommendedName>
        <fullName evidence="1">60S ribosomal export protein NMD3 OB-fold domain-containing protein</fullName>
    </recommendedName>
</protein>
<dbReference type="Pfam" id="PF21192">
    <property type="entry name" value="OB_NMD3"/>
    <property type="match status" value="1"/>
</dbReference>
<keyword evidence="3" id="KW-1185">Reference proteome</keyword>
<organism evidence="2 3">
    <name type="scientific">Acanthoscelides obtectus</name>
    <name type="common">Bean weevil</name>
    <name type="synonym">Bruchus obtectus</name>
    <dbReference type="NCBI Taxonomy" id="200917"/>
    <lineage>
        <taxon>Eukaryota</taxon>
        <taxon>Metazoa</taxon>
        <taxon>Ecdysozoa</taxon>
        <taxon>Arthropoda</taxon>
        <taxon>Hexapoda</taxon>
        <taxon>Insecta</taxon>
        <taxon>Pterygota</taxon>
        <taxon>Neoptera</taxon>
        <taxon>Endopterygota</taxon>
        <taxon>Coleoptera</taxon>
        <taxon>Polyphaga</taxon>
        <taxon>Cucujiformia</taxon>
        <taxon>Chrysomeloidea</taxon>
        <taxon>Chrysomelidae</taxon>
        <taxon>Bruchinae</taxon>
        <taxon>Bruchini</taxon>
        <taxon>Acanthoscelides</taxon>
    </lineage>
</organism>
<dbReference type="GO" id="GO:0005737">
    <property type="term" value="C:cytoplasm"/>
    <property type="evidence" value="ECO:0007669"/>
    <property type="project" value="TreeGrafter"/>
</dbReference>
<dbReference type="AlphaFoldDB" id="A0A9P0LLS9"/>
<evidence type="ECO:0000259" key="1">
    <source>
        <dbReference type="Pfam" id="PF21192"/>
    </source>
</evidence>
<dbReference type="GO" id="GO:0000055">
    <property type="term" value="P:ribosomal large subunit export from nucleus"/>
    <property type="evidence" value="ECO:0007669"/>
    <property type="project" value="TreeGrafter"/>
</dbReference>